<sequence length="237" mass="27400">METNNLTPIKSNQVESEDFFDSPIFITGVPRSGTSLIAGLLHISGAWKGETVGPSKENAKGFFENMIMRETVLKPYIRSINCDPIGQNKLPNTSDCIIDLSIKNKIKRVLLDQGYYRGRWMYKDAKLLLTWPLWTALYPKANWIFVRRNISSIALSCMNTNFMRVCKTREDWMGWIEGYAGRKLELQETVGDDTYYEFDVDTIIKDPATIKHQVQQLGLTWDTDRAKNFINKTLWHF</sequence>
<evidence type="ECO:0000313" key="1">
    <source>
        <dbReference type="EMBL" id="KKM97326.1"/>
    </source>
</evidence>
<organism evidence="1">
    <name type="scientific">marine sediment metagenome</name>
    <dbReference type="NCBI Taxonomy" id="412755"/>
    <lineage>
        <taxon>unclassified sequences</taxon>
        <taxon>metagenomes</taxon>
        <taxon>ecological metagenomes</taxon>
    </lineage>
</organism>
<comment type="caution">
    <text evidence="1">The sequence shown here is derived from an EMBL/GenBank/DDBJ whole genome shotgun (WGS) entry which is preliminary data.</text>
</comment>
<proteinExistence type="predicted"/>
<accession>A0A0F9MDC7</accession>
<dbReference type="SUPFAM" id="SSF52540">
    <property type="entry name" value="P-loop containing nucleoside triphosphate hydrolases"/>
    <property type="match status" value="1"/>
</dbReference>
<dbReference type="EMBL" id="LAZR01005761">
    <property type="protein sequence ID" value="KKM97326.1"/>
    <property type="molecule type" value="Genomic_DNA"/>
</dbReference>
<name>A0A0F9MDC7_9ZZZZ</name>
<evidence type="ECO:0008006" key="2">
    <source>
        <dbReference type="Google" id="ProtNLM"/>
    </source>
</evidence>
<dbReference type="Gene3D" id="3.40.50.300">
    <property type="entry name" value="P-loop containing nucleotide triphosphate hydrolases"/>
    <property type="match status" value="1"/>
</dbReference>
<reference evidence="1" key="1">
    <citation type="journal article" date="2015" name="Nature">
        <title>Complex archaea that bridge the gap between prokaryotes and eukaryotes.</title>
        <authorList>
            <person name="Spang A."/>
            <person name="Saw J.H."/>
            <person name="Jorgensen S.L."/>
            <person name="Zaremba-Niedzwiedzka K."/>
            <person name="Martijn J."/>
            <person name="Lind A.E."/>
            <person name="van Eijk R."/>
            <person name="Schleper C."/>
            <person name="Guy L."/>
            <person name="Ettema T.J."/>
        </authorList>
    </citation>
    <scope>NUCLEOTIDE SEQUENCE</scope>
</reference>
<protein>
    <recommendedName>
        <fullName evidence="2">Sulfotransferase domain-containing protein</fullName>
    </recommendedName>
</protein>
<dbReference type="Pfam" id="PF13469">
    <property type="entry name" value="Sulfotransfer_3"/>
    <property type="match status" value="1"/>
</dbReference>
<dbReference type="InterPro" id="IPR027417">
    <property type="entry name" value="P-loop_NTPase"/>
</dbReference>
<gene>
    <name evidence="1" type="ORF">LCGC14_1169140</name>
</gene>
<dbReference type="AlphaFoldDB" id="A0A0F9MDC7"/>